<feature type="compositionally biased region" description="Basic and acidic residues" evidence="1">
    <location>
        <begin position="237"/>
        <end position="251"/>
    </location>
</feature>
<dbReference type="Proteomes" id="UP001459277">
    <property type="component" value="Unassembled WGS sequence"/>
</dbReference>
<feature type="compositionally biased region" description="Basic and acidic residues" evidence="1">
    <location>
        <begin position="259"/>
        <end position="279"/>
    </location>
</feature>
<evidence type="ECO:0000313" key="4">
    <source>
        <dbReference type="EMBL" id="KAL0014964.1"/>
    </source>
</evidence>
<feature type="transmembrane region" description="Helical" evidence="2">
    <location>
        <begin position="6"/>
        <end position="30"/>
    </location>
</feature>
<dbReference type="PANTHER" id="PTHR33098:SF57">
    <property type="entry name" value="DUF4408 DOMAIN PROTEIN"/>
    <property type="match status" value="1"/>
</dbReference>
<comment type="caution">
    <text evidence="4">The sequence shown here is derived from an EMBL/GenBank/DDBJ whole genome shotgun (WGS) entry which is preliminary data.</text>
</comment>
<dbReference type="AlphaFoldDB" id="A0AAW2DZU0"/>
<dbReference type="InterPro" id="IPR008480">
    <property type="entry name" value="DUF761_pln"/>
</dbReference>
<evidence type="ECO:0000313" key="5">
    <source>
        <dbReference type="Proteomes" id="UP001459277"/>
    </source>
</evidence>
<keyword evidence="2" id="KW-0812">Transmembrane</keyword>
<dbReference type="Pfam" id="PF05553">
    <property type="entry name" value="DUF761"/>
    <property type="match status" value="1"/>
</dbReference>
<sequence>MSTMWAFMASWFTPSSLFVFVNLTIITIFLTSRFTSHTKPHQQEQHQQLVRAPSVIERVSSFNFSLYKFNQPNNPEPPVLSEYPTLLHSEPEHVNPDPPTQIARTPSLLERLKSINFPVLYRSDSATPEPETGTDESEEHVNPDPPTQIARTPSLLERLKSINFPVLYRSDSATPEPETDTDESEEHVNPDPPTQIARTPSLLERLKSINFPVLYRSDSATSEPETDTDESEDEISDPGRDHLVRRSKSDRAGGVVVKPGEKMTKSASEKSTLEKKRETASLGYDEEVDAKADDFINRFKQQLRLQRLNSLLSSRGR</sequence>
<feature type="domain" description="DUF4408" evidence="3">
    <location>
        <begin position="3"/>
        <end position="34"/>
    </location>
</feature>
<feature type="compositionally biased region" description="Acidic residues" evidence="1">
    <location>
        <begin position="224"/>
        <end position="236"/>
    </location>
</feature>
<keyword evidence="2" id="KW-1133">Transmembrane helix</keyword>
<organism evidence="4 5">
    <name type="scientific">Lithocarpus litseifolius</name>
    <dbReference type="NCBI Taxonomy" id="425828"/>
    <lineage>
        <taxon>Eukaryota</taxon>
        <taxon>Viridiplantae</taxon>
        <taxon>Streptophyta</taxon>
        <taxon>Embryophyta</taxon>
        <taxon>Tracheophyta</taxon>
        <taxon>Spermatophyta</taxon>
        <taxon>Magnoliopsida</taxon>
        <taxon>eudicotyledons</taxon>
        <taxon>Gunneridae</taxon>
        <taxon>Pentapetalae</taxon>
        <taxon>rosids</taxon>
        <taxon>fabids</taxon>
        <taxon>Fagales</taxon>
        <taxon>Fagaceae</taxon>
        <taxon>Lithocarpus</taxon>
    </lineage>
</organism>
<accession>A0AAW2DZU0</accession>
<proteinExistence type="predicted"/>
<feature type="region of interest" description="Disordered" evidence="1">
    <location>
        <begin position="120"/>
        <end position="154"/>
    </location>
</feature>
<feature type="region of interest" description="Disordered" evidence="1">
    <location>
        <begin position="216"/>
        <end position="283"/>
    </location>
</feature>
<keyword evidence="5" id="KW-1185">Reference proteome</keyword>
<protein>
    <recommendedName>
        <fullName evidence="3">DUF4408 domain-containing protein</fullName>
    </recommendedName>
</protein>
<evidence type="ECO:0000256" key="2">
    <source>
        <dbReference type="SAM" id="Phobius"/>
    </source>
</evidence>
<dbReference type="InterPro" id="IPR025520">
    <property type="entry name" value="DUF4408"/>
</dbReference>
<gene>
    <name evidence="4" type="ORF">SO802_002033</name>
</gene>
<reference evidence="4 5" key="1">
    <citation type="submission" date="2024-01" db="EMBL/GenBank/DDBJ databases">
        <title>A telomere-to-telomere, gap-free genome of sweet tea (Lithocarpus litseifolius).</title>
        <authorList>
            <person name="Zhou J."/>
        </authorList>
    </citation>
    <scope>NUCLEOTIDE SEQUENCE [LARGE SCALE GENOMIC DNA]</scope>
    <source>
        <strain evidence="4">Zhou-2022a</strain>
        <tissue evidence="4">Leaf</tissue>
    </source>
</reference>
<name>A0AAW2DZU0_9ROSI</name>
<dbReference type="PANTHER" id="PTHR33098">
    <property type="entry name" value="COTTON FIBER (DUF761)"/>
    <property type="match status" value="1"/>
</dbReference>
<feature type="region of interest" description="Disordered" evidence="1">
    <location>
        <begin position="167"/>
        <end position="201"/>
    </location>
</feature>
<dbReference type="Pfam" id="PF14364">
    <property type="entry name" value="DUF4408"/>
    <property type="match status" value="1"/>
</dbReference>
<dbReference type="EMBL" id="JAZDWU010000001">
    <property type="protein sequence ID" value="KAL0014964.1"/>
    <property type="molecule type" value="Genomic_DNA"/>
</dbReference>
<evidence type="ECO:0000256" key="1">
    <source>
        <dbReference type="SAM" id="MobiDB-lite"/>
    </source>
</evidence>
<keyword evidence="2" id="KW-0472">Membrane</keyword>
<evidence type="ECO:0000259" key="3">
    <source>
        <dbReference type="Pfam" id="PF14364"/>
    </source>
</evidence>